<comment type="similarity">
    <text evidence="2">Belongs to the MreD family.</text>
</comment>
<evidence type="ECO:0000256" key="1">
    <source>
        <dbReference type="ARBA" id="ARBA00004651"/>
    </source>
</evidence>
<keyword evidence="6 8" id="KW-1133">Transmembrane helix</keyword>
<gene>
    <name evidence="9" type="ORF">AVT10_02240</name>
</gene>
<accession>A0ABR5YGQ8</accession>
<evidence type="ECO:0000256" key="2">
    <source>
        <dbReference type="ARBA" id="ARBA00007776"/>
    </source>
</evidence>
<organism evidence="9 10">
    <name type="scientific">Sphingomonas hankookensis</name>
    <dbReference type="NCBI Taxonomy" id="563996"/>
    <lineage>
        <taxon>Bacteria</taxon>
        <taxon>Pseudomonadati</taxon>
        <taxon>Pseudomonadota</taxon>
        <taxon>Alphaproteobacteria</taxon>
        <taxon>Sphingomonadales</taxon>
        <taxon>Sphingomonadaceae</taxon>
        <taxon>Sphingomonas</taxon>
    </lineage>
</organism>
<dbReference type="Proteomes" id="UP000076609">
    <property type="component" value="Unassembled WGS sequence"/>
</dbReference>
<name>A0ABR5YGQ8_9SPHN</name>
<comment type="subcellular location">
    <subcellularLocation>
        <location evidence="1">Cell membrane</location>
        <topology evidence="1">Multi-pass membrane protein</topology>
    </subcellularLocation>
</comment>
<feature type="transmembrane region" description="Helical" evidence="8">
    <location>
        <begin position="139"/>
        <end position="161"/>
    </location>
</feature>
<evidence type="ECO:0000256" key="7">
    <source>
        <dbReference type="ARBA" id="ARBA00023136"/>
    </source>
</evidence>
<comment type="caution">
    <text evidence="9">The sequence shown here is derived from an EMBL/GenBank/DDBJ whole genome shotgun (WGS) entry which is preliminary data.</text>
</comment>
<keyword evidence="10" id="KW-1185">Reference proteome</keyword>
<evidence type="ECO:0000256" key="5">
    <source>
        <dbReference type="ARBA" id="ARBA00022960"/>
    </source>
</evidence>
<evidence type="ECO:0000256" key="6">
    <source>
        <dbReference type="ARBA" id="ARBA00022989"/>
    </source>
</evidence>
<feature type="transmembrane region" description="Helical" evidence="8">
    <location>
        <begin position="20"/>
        <end position="41"/>
    </location>
</feature>
<keyword evidence="4 8" id="KW-0812">Transmembrane</keyword>
<protein>
    <submittedName>
        <fullName evidence="9">Rod shape-determining protein MreD</fullName>
    </submittedName>
</protein>
<keyword evidence="5" id="KW-0133">Cell shape</keyword>
<dbReference type="EMBL" id="LQQO01000001">
    <property type="protein sequence ID" value="KZE18871.1"/>
    <property type="molecule type" value="Genomic_DNA"/>
</dbReference>
<dbReference type="InterPro" id="IPR007227">
    <property type="entry name" value="Cell_shape_determining_MreD"/>
</dbReference>
<reference evidence="10" key="1">
    <citation type="submission" date="2016-01" db="EMBL/GenBank/DDBJ databases">
        <title>Draft genome of Chromobacterium sp. F49.</title>
        <authorList>
            <person name="Hong K.W."/>
        </authorList>
    </citation>
    <scope>NUCLEOTIDE SEQUENCE [LARGE SCALE GENOMIC DNA]</scope>
    <source>
        <strain evidence="10">CN3</strain>
    </source>
</reference>
<proteinExistence type="inferred from homology"/>
<evidence type="ECO:0000256" key="8">
    <source>
        <dbReference type="SAM" id="Phobius"/>
    </source>
</evidence>
<dbReference type="Pfam" id="PF04093">
    <property type="entry name" value="MreD"/>
    <property type="match status" value="1"/>
</dbReference>
<evidence type="ECO:0000313" key="9">
    <source>
        <dbReference type="EMBL" id="KZE18871.1"/>
    </source>
</evidence>
<sequence>MKLLGPDDGRAERVLTRKAVASILAGSLVTLLPVVATVPFLPPFGLLMFLGWRLLRPGALPVWAAAPLGLFDDLVSGQPLGSAVLLWQLCSLMLDLVDTRLVTRDFWQDWLLAGGSIALCLVAGRAFATRLSAQVDTVLLFQIVVSIALFPAATRLCTALGGSEDE</sequence>
<keyword evidence="3" id="KW-1003">Cell membrane</keyword>
<feature type="transmembrane region" description="Helical" evidence="8">
    <location>
        <begin position="109"/>
        <end position="127"/>
    </location>
</feature>
<evidence type="ECO:0000313" key="10">
    <source>
        <dbReference type="Proteomes" id="UP000076609"/>
    </source>
</evidence>
<evidence type="ECO:0000256" key="4">
    <source>
        <dbReference type="ARBA" id="ARBA00022692"/>
    </source>
</evidence>
<evidence type="ECO:0000256" key="3">
    <source>
        <dbReference type="ARBA" id="ARBA00022475"/>
    </source>
</evidence>
<keyword evidence="7 8" id="KW-0472">Membrane</keyword>
<dbReference type="RefSeq" id="WP_066687742.1">
    <property type="nucleotide sequence ID" value="NZ_CP117025.1"/>
</dbReference>